<feature type="domain" description="DUF202" evidence="7">
    <location>
        <begin position="42"/>
        <end position="108"/>
    </location>
</feature>
<keyword evidence="9" id="KW-1185">Reference proteome</keyword>
<dbReference type="GO" id="GO:0005886">
    <property type="term" value="C:plasma membrane"/>
    <property type="evidence" value="ECO:0007669"/>
    <property type="project" value="UniProtKB-SubCell"/>
</dbReference>
<reference evidence="8 9" key="1">
    <citation type="journal article" date="2018" name="Genome Biol. Evol.">
        <title>Multiple Roots of Fruiting Body Formation in Amoebozoa.</title>
        <authorList>
            <person name="Hillmann F."/>
            <person name="Forbes G."/>
            <person name="Novohradska S."/>
            <person name="Ferling I."/>
            <person name="Riege K."/>
            <person name="Groth M."/>
            <person name="Westermann M."/>
            <person name="Marz M."/>
            <person name="Spaller T."/>
            <person name="Winckler T."/>
            <person name="Schaap P."/>
            <person name="Glockner G."/>
        </authorList>
    </citation>
    <scope>NUCLEOTIDE SEQUENCE [LARGE SCALE GENOMIC DNA]</scope>
    <source>
        <strain evidence="8 9">Jena</strain>
    </source>
</reference>
<evidence type="ECO:0000256" key="3">
    <source>
        <dbReference type="ARBA" id="ARBA00022692"/>
    </source>
</evidence>
<dbReference type="Proteomes" id="UP000241769">
    <property type="component" value="Unassembled WGS sequence"/>
</dbReference>
<dbReference type="InterPro" id="IPR052053">
    <property type="entry name" value="IM_YidH-like"/>
</dbReference>
<accession>A0A2P6NK54</accession>
<dbReference type="PANTHER" id="PTHR34187:SF2">
    <property type="entry name" value="DUF202 DOMAIN-CONTAINING PROTEIN"/>
    <property type="match status" value="1"/>
</dbReference>
<proteinExistence type="predicted"/>
<sequence length="211" mass="23415">MGRASWCNVRERDRMQMKQQTKRKNRNNALFKDVANDGSTARDLLANERTFLAWIRTTISLFALGVALARIVPLLGGDKGQPRTLAQVTGLIMVITGIFTAVYGFWRYKLIEGRIMRGQFSIEKLGGIMLAVLVFVAGGLIVAIVVVAFITGDQTGPIGGGQLQRIFTLAVRDETQEWHQNIKPEESLRISLLFTTSNEEGACTFSPDCHK</sequence>
<evidence type="ECO:0000313" key="8">
    <source>
        <dbReference type="EMBL" id="PRP84309.1"/>
    </source>
</evidence>
<protein>
    <recommendedName>
        <fullName evidence="7">DUF202 domain-containing protein</fullName>
    </recommendedName>
</protein>
<organism evidence="8 9">
    <name type="scientific">Planoprotostelium fungivorum</name>
    <dbReference type="NCBI Taxonomy" id="1890364"/>
    <lineage>
        <taxon>Eukaryota</taxon>
        <taxon>Amoebozoa</taxon>
        <taxon>Evosea</taxon>
        <taxon>Variosea</taxon>
        <taxon>Cavosteliida</taxon>
        <taxon>Cavosteliaceae</taxon>
        <taxon>Planoprotostelium</taxon>
    </lineage>
</organism>
<dbReference type="Pfam" id="PF02656">
    <property type="entry name" value="DUF202"/>
    <property type="match status" value="1"/>
</dbReference>
<dbReference type="InterPro" id="IPR003807">
    <property type="entry name" value="DUF202"/>
</dbReference>
<feature type="transmembrane region" description="Helical" evidence="6">
    <location>
        <begin position="127"/>
        <end position="150"/>
    </location>
</feature>
<dbReference type="EMBL" id="MDYQ01000065">
    <property type="protein sequence ID" value="PRP84309.1"/>
    <property type="molecule type" value="Genomic_DNA"/>
</dbReference>
<dbReference type="OrthoDB" id="199599at2759"/>
<evidence type="ECO:0000256" key="4">
    <source>
        <dbReference type="ARBA" id="ARBA00022989"/>
    </source>
</evidence>
<evidence type="ECO:0000256" key="2">
    <source>
        <dbReference type="ARBA" id="ARBA00022475"/>
    </source>
</evidence>
<evidence type="ECO:0000256" key="5">
    <source>
        <dbReference type="ARBA" id="ARBA00023136"/>
    </source>
</evidence>
<keyword evidence="2" id="KW-1003">Cell membrane</keyword>
<comment type="caution">
    <text evidence="8">The sequence shown here is derived from an EMBL/GenBank/DDBJ whole genome shotgun (WGS) entry which is preliminary data.</text>
</comment>
<feature type="transmembrane region" description="Helical" evidence="6">
    <location>
        <begin position="84"/>
        <end position="106"/>
    </location>
</feature>
<evidence type="ECO:0000313" key="9">
    <source>
        <dbReference type="Proteomes" id="UP000241769"/>
    </source>
</evidence>
<evidence type="ECO:0000259" key="7">
    <source>
        <dbReference type="Pfam" id="PF02656"/>
    </source>
</evidence>
<dbReference type="PANTHER" id="PTHR34187">
    <property type="entry name" value="FGR18P"/>
    <property type="match status" value="1"/>
</dbReference>
<evidence type="ECO:0000256" key="6">
    <source>
        <dbReference type="SAM" id="Phobius"/>
    </source>
</evidence>
<dbReference type="AlphaFoldDB" id="A0A2P6NK54"/>
<keyword evidence="5 6" id="KW-0472">Membrane</keyword>
<name>A0A2P6NK54_9EUKA</name>
<keyword evidence="3 6" id="KW-0812">Transmembrane</keyword>
<feature type="transmembrane region" description="Helical" evidence="6">
    <location>
        <begin position="51"/>
        <end position="72"/>
    </location>
</feature>
<comment type="subcellular location">
    <subcellularLocation>
        <location evidence="1">Cell membrane</location>
        <topology evidence="1">Multi-pass membrane protein</topology>
    </subcellularLocation>
</comment>
<keyword evidence="4 6" id="KW-1133">Transmembrane helix</keyword>
<dbReference type="InParanoid" id="A0A2P6NK54"/>
<gene>
    <name evidence="8" type="ORF">PROFUN_07610</name>
</gene>
<evidence type="ECO:0000256" key="1">
    <source>
        <dbReference type="ARBA" id="ARBA00004651"/>
    </source>
</evidence>